<dbReference type="Pfam" id="PF04116">
    <property type="entry name" value="FA_hydroxylase"/>
    <property type="match status" value="1"/>
</dbReference>
<keyword evidence="8" id="KW-1185">Reference proteome</keyword>
<organism evidence="7 8">
    <name type="scientific">Plesiocystis pacifica SIR-1</name>
    <dbReference type="NCBI Taxonomy" id="391625"/>
    <lineage>
        <taxon>Bacteria</taxon>
        <taxon>Pseudomonadati</taxon>
        <taxon>Myxococcota</taxon>
        <taxon>Polyangia</taxon>
        <taxon>Nannocystales</taxon>
        <taxon>Nannocystaceae</taxon>
        <taxon>Plesiocystis</taxon>
    </lineage>
</organism>
<dbReference type="Proteomes" id="UP000005801">
    <property type="component" value="Unassembled WGS sequence"/>
</dbReference>
<dbReference type="AlphaFoldDB" id="A6G6P1"/>
<dbReference type="STRING" id="391625.PPSIR1_33424"/>
<evidence type="ECO:0000256" key="5">
    <source>
        <dbReference type="SAM" id="Phobius"/>
    </source>
</evidence>
<keyword evidence="3 5" id="KW-1133">Transmembrane helix</keyword>
<feature type="transmembrane region" description="Helical" evidence="5">
    <location>
        <begin position="201"/>
        <end position="218"/>
    </location>
</feature>
<dbReference type="GO" id="GO:0005506">
    <property type="term" value="F:iron ion binding"/>
    <property type="evidence" value="ECO:0007669"/>
    <property type="project" value="InterPro"/>
</dbReference>
<dbReference type="PANTHER" id="PTHR11863">
    <property type="entry name" value="STEROL DESATURASE"/>
    <property type="match status" value="1"/>
</dbReference>
<name>A6G6P1_9BACT</name>
<evidence type="ECO:0000256" key="1">
    <source>
        <dbReference type="ARBA" id="ARBA00004370"/>
    </source>
</evidence>
<dbReference type="EMBL" id="ABCS01000030">
    <property type="protein sequence ID" value="EDM78518.1"/>
    <property type="molecule type" value="Genomic_DNA"/>
</dbReference>
<evidence type="ECO:0000259" key="6">
    <source>
        <dbReference type="Pfam" id="PF04116"/>
    </source>
</evidence>
<dbReference type="RefSeq" id="WP_006972390.1">
    <property type="nucleotide sequence ID" value="NZ_ABCS01000030.1"/>
</dbReference>
<evidence type="ECO:0000313" key="7">
    <source>
        <dbReference type="EMBL" id="EDM78518.1"/>
    </source>
</evidence>
<protein>
    <submittedName>
        <fullName evidence="7">Sterol desaturase family protein</fullName>
    </submittedName>
</protein>
<comment type="caution">
    <text evidence="7">The sequence shown here is derived from an EMBL/GenBank/DDBJ whole genome shotgun (WGS) entry which is preliminary data.</text>
</comment>
<dbReference type="GO" id="GO:0008610">
    <property type="term" value="P:lipid biosynthetic process"/>
    <property type="evidence" value="ECO:0007669"/>
    <property type="project" value="InterPro"/>
</dbReference>
<feature type="domain" description="Fatty acid hydroxylase" evidence="6">
    <location>
        <begin position="132"/>
        <end position="264"/>
    </location>
</feature>
<dbReference type="eggNOG" id="COG3000">
    <property type="taxonomic scope" value="Bacteria"/>
</dbReference>
<evidence type="ECO:0000256" key="4">
    <source>
        <dbReference type="ARBA" id="ARBA00023136"/>
    </source>
</evidence>
<dbReference type="InterPro" id="IPR050307">
    <property type="entry name" value="Sterol_Desaturase_Related"/>
</dbReference>
<proteinExistence type="predicted"/>
<gene>
    <name evidence="7" type="ORF">PPSIR1_33424</name>
</gene>
<keyword evidence="4 5" id="KW-0472">Membrane</keyword>
<evidence type="ECO:0000313" key="8">
    <source>
        <dbReference type="Proteomes" id="UP000005801"/>
    </source>
</evidence>
<dbReference type="GO" id="GO:0016491">
    <property type="term" value="F:oxidoreductase activity"/>
    <property type="evidence" value="ECO:0007669"/>
    <property type="project" value="InterPro"/>
</dbReference>
<accession>A6G6P1</accession>
<dbReference type="GO" id="GO:0016020">
    <property type="term" value="C:membrane"/>
    <property type="evidence" value="ECO:0007669"/>
    <property type="project" value="UniProtKB-SubCell"/>
</dbReference>
<evidence type="ECO:0000256" key="2">
    <source>
        <dbReference type="ARBA" id="ARBA00022692"/>
    </source>
</evidence>
<feature type="transmembrane region" description="Helical" evidence="5">
    <location>
        <begin position="12"/>
        <end position="30"/>
    </location>
</feature>
<sequence>MASSSKRPRSAAEWFDFALPFLLTAAGLLHPESPKVWFASLGFAFVAIAGPILTGAGVVTWLSGRFGARIQGERKKAAPMLDEALETARASWVAASLAAWPLAQWWLGHETAMVVDLESRGLTVGAVILQTVVGLIAMDAWLYWKHRLLHTKRMFVFHKKHHSFRDPTPFAGFAVGPVESLLTFWPILILCVPPATHWAPLYFGLVVAFVNLNFYLHCGVRIEWAEKLIAPTGINTSAFHNIHHSHAVVHFGEAMTVWDRICKTRLVDRAN</sequence>
<feature type="transmembrane region" description="Helical" evidence="5">
    <location>
        <begin position="123"/>
        <end position="144"/>
    </location>
</feature>
<feature type="transmembrane region" description="Helical" evidence="5">
    <location>
        <begin position="170"/>
        <end position="195"/>
    </location>
</feature>
<dbReference type="InterPro" id="IPR006694">
    <property type="entry name" value="Fatty_acid_hydroxylase"/>
</dbReference>
<reference evidence="7 8" key="1">
    <citation type="submission" date="2007-06" db="EMBL/GenBank/DDBJ databases">
        <authorList>
            <person name="Shimkets L."/>
            <person name="Ferriera S."/>
            <person name="Johnson J."/>
            <person name="Kravitz S."/>
            <person name="Beeson K."/>
            <person name="Sutton G."/>
            <person name="Rogers Y.-H."/>
            <person name="Friedman R."/>
            <person name="Frazier M."/>
            <person name="Venter J.C."/>
        </authorList>
    </citation>
    <scope>NUCLEOTIDE SEQUENCE [LARGE SCALE GENOMIC DNA]</scope>
    <source>
        <strain evidence="7 8">SIR-1</strain>
    </source>
</reference>
<keyword evidence="2 5" id="KW-0812">Transmembrane</keyword>
<dbReference type="OrthoDB" id="9770329at2"/>
<feature type="transmembrane region" description="Helical" evidence="5">
    <location>
        <begin position="36"/>
        <end position="63"/>
    </location>
</feature>
<comment type="subcellular location">
    <subcellularLocation>
        <location evidence="1">Membrane</location>
    </subcellularLocation>
</comment>
<feature type="transmembrane region" description="Helical" evidence="5">
    <location>
        <begin position="84"/>
        <end position="103"/>
    </location>
</feature>
<evidence type="ECO:0000256" key="3">
    <source>
        <dbReference type="ARBA" id="ARBA00022989"/>
    </source>
</evidence>